<dbReference type="CDD" id="cd14473">
    <property type="entry name" value="FERM_B-lobe"/>
    <property type="match status" value="1"/>
</dbReference>
<evidence type="ECO:0000256" key="4">
    <source>
        <dbReference type="ARBA" id="ARBA00022490"/>
    </source>
</evidence>
<dbReference type="Gene3D" id="2.30.29.30">
    <property type="entry name" value="Pleckstrin-homology domain (PH domain)/Phosphotyrosine-binding domain (PTB)"/>
    <property type="match status" value="1"/>
</dbReference>
<evidence type="ECO:0000313" key="30">
    <source>
        <dbReference type="EMBL" id="KAK2819046.1"/>
    </source>
</evidence>
<evidence type="ECO:0000313" key="31">
    <source>
        <dbReference type="Proteomes" id="UP001187415"/>
    </source>
</evidence>
<dbReference type="PROSITE" id="PS00107">
    <property type="entry name" value="PROTEIN_KINASE_ATP"/>
    <property type="match status" value="1"/>
</dbReference>
<dbReference type="GO" id="GO:0035556">
    <property type="term" value="P:intracellular signal transduction"/>
    <property type="evidence" value="ECO:0007669"/>
    <property type="project" value="InterPro"/>
</dbReference>
<keyword evidence="31" id="KW-1185">Reference proteome</keyword>
<dbReference type="GO" id="GO:0006325">
    <property type="term" value="P:chromatin organization"/>
    <property type="evidence" value="ECO:0007669"/>
    <property type="project" value="UniProtKB-KW"/>
</dbReference>
<evidence type="ECO:0000256" key="19">
    <source>
        <dbReference type="ARBA" id="ARBA00051245"/>
    </source>
</evidence>
<dbReference type="FunFam" id="3.30.200.20:FF:000135">
    <property type="entry name" value="Tyrosine-protein kinase"/>
    <property type="match status" value="1"/>
</dbReference>
<dbReference type="PIRSF" id="PIRSF000636">
    <property type="entry name" value="TyrPK_Jak"/>
    <property type="match status" value="1"/>
</dbReference>
<evidence type="ECO:0000256" key="8">
    <source>
        <dbReference type="ARBA" id="ARBA00022737"/>
    </source>
</evidence>
<sequence>MSPAGHDSSTANIITTTTTIIIIIIIVQRRRRSSERSGASSGTDERRVEQKSEGREPRPGLPDYKDRHASGHSQAAAGHQRTTDGRSGCWLKQHMACLLLTDMDPPLSSATAHSNGLLPDLDPAVGLNTKQDTDATFLTVHLYYAGKDGEGTGAISSESVLKFPPGEYVAEELCISAAKACGVAPVYCSLFGLMRETDRMWFPPNHIFKLQQSASENLLFRIRYYFPGWYNNNSSFYAHRYGVSKGTESPVMDDSVMAYLFFQWRSDFLNDWIQIPLSHESQEECLGMAVLDMMRLAKESGQSPVDIYNDTSYKSFLPLCVRNRIQEYNILTRKRIRYRFRRFIQQFGECKATVCNLKLKYLMSLEMLLPSLYSERFQVTDLSAHDVTIVVMGNKGIQWSKGKEQEGAEEELQTYCDFPEVIDISIKQANKEGSVESRVVTLTRQDNQILELEFHSLQEALSFVSLVDGYYRLVADAHHYVCKEVAPPRLLECIQSYCHGPVSMEFTIAKLRVSGNHQGLYILRCSPRDYDKYFMSFVVGDETMVDCKHCQIVKTESGEYNLSGAKRSFGSLKELLHCYQKEALRTDGYTFQLTRCCPPSPKDKSNLLVCRNNGSEVCLSPSLHKHISQMVFHKIRKEDLVINESLGQGSFTKVFCGVRKEVGDYGEVHQIDVVIKILDKAHRNFSESFFEAASMMSQLSHKHLLLNYGVCVCGDENMMVQEYGRFGSLDIYLKKNKSSVNITWKLEVTKQLAWAMHYLEEKNLIHGNVCAKNVLLIREEDWKTGSLPFIKLSDPGISISMLPREVLVERIPWVPPECVENPENLSLATDKWGFGTTLWEICSGGDKPLSTLDCSKKNLFYEDRHQLPAPKWTELANLINSCMDYEPSYRPSFRAIIRDLNSLFTPDYELLVESDMVPNRTRGFGFPWASESQEPAQFEERHLIFLKQLGKGNFGSVEMCRYDPLQDSTGEVVAVKKLQHSTAEHLRDFEREIEILKSLQHENIVKYKGVCYSAGRRNLRLIMEYLPYGSLRDYLIKHKDHFDSKKLLHYALQICKGMDYLGTKRYIHRDLATRNILVESEMRVKIGDFGLTKVLPQDKDYYTVKEPGESPIFWYAPESLTESKFSVASDVWSFGVVLYELFTYSDKNCSPPVVFMDKMGNEKQGQMIVYHQIDLLRQGYRLPAPDNCPKEIQKIMTECWSSDPKLRPTFKTLIQSVEAV</sequence>
<evidence type="ECO:0000256" key="14">
    <source>
        <dbReference type="ARBA" id="ARBA00022999"/>
    </source>
</evidence>
<dbReference type="GO" id="GO:0045087">
    <property type="term" value="P:innate immune response"/>
    <property type="evidence" value="ECO:0007669"/>
    <property type="project" value="UniProtKB-KW"/>
</dbReference>
<dbReference type="PROSITE" id="PS50001">
    <property type="entry name" value="SH2"/>
    <property type="match status" value="1"/>
</dbReference>
<dbReference type="SUPFAM" id="SSF50729">
    <property type="entry name" value="PH domain-like"/>
    <property type="match status" value="1"/>
</dbReference>
<dbReference type="GO" id="GO:0001819">
    <property type="term" value="P:positive regulation of cytokine production"/>
    <property type="evidence" value="ECO:0007669"/>
    <property type="project" value="UniProtKB-ARBA"/>
</dbReference>
<keyword evidence="16" id="KW-0472">Membrane</keyword>
<dbReference type="GO" id="GO:1902533">
    <property type="term" value="P:positive regulation of intracellular signal transduction"/>
    <property type="evidence" value="ECO:0007669"/>
    <property type="project" value="UniProtKB-ARBA"/>
</dbReference>
<feature type="domain" description="SH2" evidence="27">
    <location>
        <begin position="497"/>
        <end position="597"/>
    </location>
</feature>
<evidence type="ECO:0000256" key="9">
    <source>
        <dbReference type="ARBA" id="ARBA00022741"/>
    </source>
</evidence>
<dbReference type="PROSITE" id="PS50011">
    <property type="entry name" value="PROTEIN_KINASE_DOM"/>
    <property type="match status" value="2"/>
</dbReference>
<evidence type="ECO:0000256" key="10">
    <source>
        <dbReference type="ARBA" id="ARBA00022777"/>
    </source>
</evidence>
<keyword evidence="7 25" id="KW-0808">Transferase</keyword>
<keyword evidence="5" id="KW-0597">Phosphoprotein</keyword>
<dbReference type="GO" id="GO:0005634">
    <property type="term" value="C:nucleus"/>
    <property type="evidence" value="ECO:0007669"/>
    <property type="project" value="UniProtKB-SubCell"/>
</dbReference>
<dbReference type="PANTHER" id="PTHR45807:SF2">
    <property type="entry name" value="TYROSINE-PROTEIN KINASE"/>
    <property type="match status" value="1"/>
</dbReference>
<comment type="subunit">
    <text evidence="20">Interacts with STAM2 and MYO18A. Interacts with SHB. Interacts with CD69.</text>
</comment>
<evidence type="ECO:0000256" key="26">
    <source>
        <dbReference type="SAM" id="MobiDB-lite"/>
    </source>
</evidence>
<dbReference type="InterPro" id="IPR035963">
    <property type="entry name" value="FERM_2"/>
</dbReference>
<dbReference type="GO" id="GO:0005829">
    <property type="term" value="C:cytosol"/>
    <property type="evidence" value="ECO:0007669"/>
    <property type="project" value="TreeGrafter"/>
</dbReference>
<dbReference type="PANTHER" id="PTHR45807">
    <property type="entry name" value="TYROSINE-PROTEIN KINASE HOPSCOTCH"/>
    <property type="match status" value="1"/>
</dbReference>
<dbReference type="GO" id="GO:0019221">
    <property type="term" value="P:cytokine-mediated signaling pathway"/>
    <property type="evidence" value="ECO:0007669"/>
    <property type="project" value="TreeGrafter"/>
</dbReference>
<proteinExistence type="inferred from homology"/>
<evidence type="ECO:0000256" key="20">
    <source>
        <dbReference type="ARBA" id="ARBA00063638"/>
    </source>
</evidence>
<evidence type="ECO:0000259" key="28">
    <source>
        <dbReference type="PROSITE" id="PS50011"/>
    </source>
</evidence>
<dbReference type="SUPFAM" id="SSF55550">
    <property type="entry name" value="SH2 domain"/>
    <property type="match status" value="1"/>
</dbReference>
<dbReference type="InterPro" id="IPR017441">
    <property type="entry name" value="Protein_kinase_ATP_BS"/>
</dbReference>
<dbReference type="SMART" id="SM00219">
    <property type="entry name" value="TyrKc"/>
    <property type="match status" value="2"/>
</dbReference>
<dbReference type="Gene3D" id="3.30.200.20">
    <property type="entry name" value="Phosphorylase Kinase, domain 1"/>
    <property type="match status" value="2"/>
</dbReference>
<dbReference type="AlphaFoldDB" id="A0AA88IRX4"/>
<evidence type="ECO:0000256" key="25">
    <source>
        <dbReference type="RuleBase" id="RU362096"/>
    </source>
</evidence>
<accession>A0AA88IRX4</accession>
<evidence type="ECO:0000256" key="13">
    <source>
        <dbReference type="ARBA" id="ARBA00022859"/>
    </source>
</evidence>
<feature type="domain" description="Protein kinase" evidence="28">
    <location>
        <begin position="943"/>
        <end position="1220"/>
    </location>
</feature>
<dbReference type="GO" id="GO:0005131">
    <property type="term" value="F:growth hormone receptor binding"/>
    <property type="evidence" value="ECO:0007669"/>
    <property type="project" value="TreeGrafter"/>
</dbReference>
<dbReference type="SMART" id="SM00295">
    <property type="entry name" value="B41"/>
    <property type="match status" value="1"/>
</dbReference>
<feature type="active site" description="Proton acceptor" evidence="21">
    <location>
        <position position="1070"/>
    </location>
</feature>
<keyword evidence="10 25" id="KW-0418">Kinase</keyword>
<keyword evidence="17 25" id="KW-0829">Tyrosine-protein kinase</keyword>
<dbReference type="GO" id="GO:0004715">
    <property type="term" value="F:non-membrane spanning protein tyrosine kinase activity"/>
    <property type="evidence" value="ECO:0007669"/>
    <property type="project" value="UniProtKB-EC"/>
</dbReference>
<keyword evidence="15" id="KW-1064">Adaptive immunity</keyword>
<dbReference type="PRINTS" id="PR00109">
    <property type="entry name" value="TYRKINASE"/>
</dbReference>
<keyword evidence="12" id="KW-0156">Chromatin regulator</keyword>
<evidence type="ECO:0000256" key="16">
    <source>
        <dbReference type="ARBA" id="ARBA00023136"/>
    </source>
</evidence>
<reference evidence="30" key="1">
    <citation type="submission" date="2023-07" db="EMBL/GenBank/DDBJ databases">
        <title>Chromosome-level Genome Assembly of Striped Snakehead (Channa striata).</title>
        <authorList>
            <person name="Liu H."/>
        </authorList>
    </citation>
    <scope>NUCLEOTIDE SEQUENCE</scope>
    <source>
        <strain evidence="30">Gz</strain>
        <tissue evidence="30">Muscle</tissue>
    </source>
</reference>
<dbReference type="EC" id="2.7.10.2" evidence="25"/>
<feature type="region of interest" description="Disordered" evidence="26">
    <location>
        <begin position="32"/>
        <end position="84"/>
    </location>
</feature>
<feature type="compositionally biased region" description="Low complexity" evidence="26">
    <location>
        <begin position="71"/>
        <end position="80"/>
    </location>
</feature>
<keyword evidence="13" id="KW-0391">Immunity</keyword>
<name>A0AA88IRX4_CHASR</name>
<dbReference type="PROSITE" id="PS00109">
    <property type="entry name" value="PROTEIN_KINASE_TYR"/>
    <property type="match status" value="1"/>
</dbReference>
<evidence type="ECO:0000256" key="11">
    <source>
        <dbReference type="ARBA" id="ARBA00022840"/>
    </source>
</evidence>
<dbReference type="CDD" id="cd10379">
    <property type="entry name" value="SH2_Jak2"/>
    <property type="match status" value="1"/>
</dbReference>
<dbReference type="InterPro" id="IPR011993">
    <property type="entry name" value="PH-like_dom_sf"/>
</dbReference>
<keyword evidence="4" id="KW-0963">Cytoplasm</keyword>
<dbReference type="Pfam" id="PF21990">
    <property type="entry name" value="SH2_1"/>
    <property type="match status" value="1"/>
</dbReference>
<dbReference type="InterPro" id="IPR000980">
    <property type="entry name" value="SH2"/>
</dbReference>
<keyword evidence="6" id="KW-0399">Innate immunity</keyword>
<dbReference type="InterPro" id="IPR016251">
    <property type="entry name" value="Tyr_kinase_non-rcpt_Jak/Tyk2"/>
</dbReference>
<dbReference type="InterPro" id="IPR019748">
    <property type="entry name" value="FERM_central"/>
</dbReference>
<keyword evidence="8" id="KW-0677">Repeat</keyword>
<evidence type="ECO:0000256" key="21">
    <source>
        <dbReference type="PIRSR" id="PIRSR000636-1"/>
    </source>
</evidence>
<dbReference type="InterPro" id="IPR051286">
    <property type="entry name" value="JAK"/>
</dbReference>
<dbReference type="FunFam" id="2.30.29.30:FF:000177">
    <property type="entry name" value="Tyrosine-protein kinase"/>
    <property type="match status" value="1"/>
</dbReference>
<evidence type="ECO:0000256" key="12">
    <source>
        <dbReference type="ARBA" id="ARBA00022853"/>
    </source>
</evidence>
<gene>
    <name evidence="30" type="ORF">Q5P01_024607</name>
</gene>
<dbReference type="GO" id="GO:0016020">
    <property type="term" value="C:membrane"/>
    <property type="evidence" value="ECO:0007669"/>
    <property type="project" value="InterPro"/>
</dbReference>
<dbReference type="InterPro" id="IPR008266">
    <property type="entry name" value="Tyr_kinase_AS"/>
</dbReference>
<keyword evidence="14 23" id="KW-0727">SH2 domain</keyword>
<dbReference type="PRINTS" id="PR01823">
    <property type="entry name" value="JANUSKINASE"/>
</dbReference>
<dbReference type="GO" id="GO:0060397">
    <property type="term" value="P:growth hormone receptor signaling pathway via JAK-STAT"/>
    <property type="evidence" value="ECO:0007669"/>
    <property type="project" value="UniProtKB-ARBA"/>
</dbReference>
<evidence type="ECO:0000256" key="1">
    <source>
        <dbReference type="ARBA" id="ARBA00004123"/>
    </source>
</evidence>
<dbReference type="GO" id="GO:0030154">
    <property type="term" value="P:cell differentiation"/>
    <property type="evidence" value="ECO:0007669"/>
    <property type="project" value="TreeGrafter"/>
</dbReference>
<evidence type="ECO:0000256" key="15">
    <source>
        <dbReference type="ARBA" id="ARBA00023130"/>
    </source>
</evidence>
<comment type="similarity">
    <text evidence="25">Belongs to the protein kinase superfamily. Tyr protein kinase family.</text>
</comment>
<evidence type="ECO:0000259" key="29">
    <source>
        <dbReference type="PROSITE" id="PS50057"/>
    </source>
</evidence>
<dbReference type="InterPro" id="IPR041046">
    <property type="entry name" value="FERM_F2"/>
</dbReference>
<dbReference type="FunFam" id="3.30.200.20:FF:000084">
    <property type="entry name" value="Tyrosine-protein kinase"/>
    <property type="match status" value="1"/>
</dbReference>
<feature type="binding site" evidence="22">
    <location>
        <begin position="949"/>
        <end position="957"/>
    </location>
    <ligand>
        <name>ATP</name>
        <dbReference type="ChEBI" id="CHEBI:30616"/>
    </ligand>
</feature>
<dbReference type="Pfam" id="PF07714">
    <property type="entry name" value="PK_Tyr_Ser-Thr"/>
    <property type="match status" value="2"/>
</dbReference>
<dbReference type="PROSITE" id="PS50057">
    <property type="entry name" value="FERM_3"/>
    <property type="match status" value="1"/>
</dbReference>
<dbReference type="InterPro" id="IPR020635">
    <property type="entry name" value="Tyr_kinase_cat_dom"/>
</dbReference>
<dbReference type="SUPFAM" id="SSF47031">
    <property type="entry name" value="Second domain of FERM"/>
    <property type="match status" value="1"/>
</dbReference>
<dbReference type="InterPro" id="IPR000299">
    <property type="entry name" value="FERM_domain"/>
</dbReference>
<dbReference type="InterPro" id="IPR019749">
    <property type="entry name" value="Band_41_domain"/>
</dbReference>
<dbReference type="FunFam" id="3.30.505.10:FF:000073">
    <property type="entry name" value="Tyrosine-protein kinase"/>
    <property type="match status" value="1"/>
</dbReference>
<dbReference type="FunFam" id="1.10.510.10:FF:000114">
    <property type="entry name" value="Tyrosine-protein kinase JAK2"/>
    <property type="match status" value="1"/>
</dbReference>
<evidence type="ECO:0000256" key="3">
    <source>
        <dbReference type="ARBA" id="ARBA00004496"/>
    </source>
</evidence>
<dbReference type="Pfam" id="PF18377">
    <property type="entry name" value="FERM_F2"/>
    <property type="match status" value="1"/>
</dbReference>
<dbReference type="InterPro" id="IPR011009">
    <property type="entry name" value="Kinase-like_dom_sf"/>
</dbReference>
<dbReference type="InterPro" id="IPR041155">
    <property type="entry name" value="FERM_F1"/>
</dbReference>
<evidence type="ECO:0000256" key="23">
    <source>
        <dbReference type="PROSITE-ProRule" id="PRU00191"/>
    </source>
</evidence>
<evidence type="ECO:0000256" key="22">
    <source>
        <dbReference type="PIRSR" id="PIRSR000636-2"/>
    </source>
</evidence>
<dbReference type="InterPro" id="IPR000719">
    <property type="entry name" value="Prot_kinase_dom"/>
</dbReference>
<keyword evidence="9 22" id="KW-0547">Nucleotide-binding</keyword>
<evidence type="ECO:0000256" key="5">
    <source>
        <dbReference type="ARBA" id="ARBA00022553"/>
    </source>
</evidence>
<evidence type="ECO:0000256" key="2">
    <source>
        <dbReference type="ARBA" id="ARBA00004184"/>
    </source>
</evidence>
<dbReference type="SMART" id="SM00252">
    <property type="entry name" value="SH2"/>
    <property type="match status" value="1"/>
</dbReference>
<protein>
    <recommendedName>
        <fullName evidence="25">Tyrosine-protein kinase</fullName>
        <ecNumber evidence="25">2.7.10.2</ecNumber>
    </recommendedName>
</protein>
<dbReference type="Pfam" id="PF18379">
    <property type="entry name" value="FERM_F1"/>
    <property type="match status" value="1"/>
</dbReference>
<organism evidence="30 31">
    <name type="scientific">Channa striata</name>
    <name type="common">Snakehead murrel</name>
    <name type="synonym">Ophicephalus striatus</name>
    <dbReference type="NCBI Taxonomy" id="64152"/>
    <lineage>
        <taxon>Eukaryota</taxon>
        <taxon>Metazoa</taxon>
        <taxon>Chordata</taxon>
        <taxon>Craniata</taxon>
        <taxon>Vertebrata</taxon>
        <taxon>Euteleostomi</taxon>
        <taxon>Actinopterygii</taxon>
        <taxon>Neopterygii</taxon>
        <taxon>Teleostei</taxon>
        <taxon>Neoteleostei</taxon>
        <taxon>Acanthomorphata</taxon>
        <taxon>Anabantaria</taxon>
        <taxon>Anabantiformes</taxon>
        <taxon>Channoidei</taxon>
        <taxon>Channidae</taxon>
        <taxon>Channa</taxon>
    </lineage>
</organism>
<dbReference type="Proteomes" id="UP001187415">
    <property type="component" value="Unassembled WGS sequence"/>
</dbReference>
<dbReference type="Gene3D" id="3.30.505.10">
    <property type="entry name" value="SH2 domain"/>
    <property type="match status" value="1"/>
</dbReference>
<dbReference type="FunFam" id="1.10.510.10:FF:000110">
    <property type="entry name" value="Tyrosine-protein kinase"/>
    <property type="match status" value="1"/>
</dbReference>
<comment type="caution">
    <text evidence="30">The sequence shown here is derived from an EMBL/GenBank/DDBJ whole genome shotgun (WGS) entry which is preliminary data.</text>
</comment>
<dbReference type="GO" id="GO:1903037">
    <property type="term" value="P:regulation of leukocyte cell-cell adhesion"/>
    <property type="evidence" value="ECO:0007669"/>
    <property type="project" value="UniProtKB-ARBA"/>
</dbReference>
<dbReference type="EMBL" id="JAUPFM010000020">
    <property type="protein sequence ID" value="KAK2819046.1"/>
    <property type="molecule type" value="Genomic_DNA"/>
</dbReference>
<feature type="domain" description="FERM" evidence="29">
    <location>
        <begin position="136"/>
        <end position="478"/>
    </location>
</feature>
<dbReference type="GO" id="GO:0050863">
    <property type="term" value="P:regulation of T cell activation"/>
    <property type="evidence" value="ECO:0007669"/>
    <property type="project" value="UniProtKB-ARBA"/>
</dbReference>
<dbReference type="GO" id="GO:0012505">
    <property type="term" value="C:endomembrane system"/>
    <property type="evidence" value="ECO:0007669"/>
    <property type="project" value="UniProtKB-SubCell"/>
</dbReference>
<evidence type="ECO:0000256" key="7">
    <source>
        <dbReference type="ARBA" id="ARBA00022679"/>
    </source>
</evidence>
<comment type="subcellular location">
    <subcellularLocation>
        <location evidence="3">Cytoplasm</location>
    </subcellularLocation>
    <subcellularLocation>
        <location evidence="2">Endomembrane system</location>
        <topology evidence="2">Peripheral membrane protein</topology>
    </subcellularLocation>
    <subcellularLocation>
        <location evidence="1">Nucleus</location>
    </subcellularLocation>
</comment>
<evidence type="ECO:0000256" key="6">
    <source>
        <dbReference type="ARBA" id="ARBA00022588"/>
    </source>
</evidence>
<evidence type="ECO:0000256" key="18">
    <source>
        <dbReference type="ARBA" id="ARBA00023242"/>
    </source>
</evidence>
<keyword evidence="11 22" id="KW-0067">ATP-binding</keyword>
<dbReference type="InterPro" id="IPR001245">
    <property type="entry name" value="Ser-Thr/Tyr_kinase_cat_dom"/>
</dbReference>
<feature type="compositionally biased region" description="Basic and acidic residues" evidence="26">
    <location>
        <begin position="43"/>
        <end position="69"/>
    </location>
</feature>
<dbReference type="Pfam" id="PF17887">
    <property type="entry name" value="Jak1_Phl"/>
    <property type="match status" value="1"/>
</dbReference>
<dbReference type="InterPro" id="IPR036860">
    <property type="entry name" value="SH2_dom_sf"/>
</dbReference>
<dbReference type="InterPro" id="IPR041381">
    <property type="entry name" value="JAK1-3/TYK2_PHL_dom"/>
</dbReference>
<feature type="binding site" evidence="24">
    <location>
        <position position="977"/>
    </location>
    <ligand>
        <name>ATP</name>
        <dbReference type="ChEBI" id="CHEBI:30616"/>
    </ligand>
</feature>
<dbReference type="GO" id="GO:0005524">
    <property type="term" value="F:ATP binding"/>
    <property type="evidence" value="ECO:0007669"/>
    <property type="project" value="UniProtKB-UniRule"/>
</dbReference>
<dbReference type="Gene3D" id="1.10.510.10">
    <property type="entry name" value="Transferase(Phosphotransferase) domain 1"/>
    <property type="match status" value="2"/>
</dbReference>
<dbReference type="SUPFAM" id="SSF56112">
    <property type="entry name" value="Protein kinase-like (PK-like)"/>
    <property type="match status" value="2"/>
</dbReference>
<evidence type="ECO:0000256" key="17">
    <source>
        <dbReference type="ARBA" id="ARBA00023137"/>
    </source>
</evidence>
<dbReference type="GO" id="GO:0050867">
    <property type="term" value="P:positive regulation of cell activation"/>
    <property type="evidence" value="ECO:0007669"/>
    <property type="project" value="UniProtKB-ARBA"/>
</dbReference>
<dbReference type="GO" id="GO:0002250">
    <property type="term" value="P:adaptive immune response"/>
    <property type="evidence" value="ECO:0007669"/>
    <property type="project" value="UniProtKB-KW"/>
</dbReference>
<evidence type="ECO:0000256" key="24">
    <source>
        <dbReference type="PROSITE-ProRule" id="PRU10141"/>
    </source>
</evidence>
<dbReference type="GO" id="GO:0008284">
    <property type="term" value="P:positive regulation of cell population proliferation"/>
    <property type="evidence" value="ECO:0007669"/>
    <property type="project" value="UniProtKB-ARBA"/>
</dbReference>
<feature type="binding site" evidence="22">
    <location>
        <position position="976"/>
    </location>
    <ligand>
        <name>ATP</name>
        <dbReference type="ChEBI" id="CHEBI:30616"/>
    </ligand>
</feature>
<comment type="catalytic activity">
    <reaction evidence="19 25">
        <text>L-tyrosyl-[protein] + ATP = O-phospho-L-tyrosyl-[protein] + ADP + H(+)</text>
        <dbReference type="Rhea" id="RHEA:10596"/>
        <dbReference type="Rhea" id="RHEA-COMP:10136"/>
        <dbReference type="Rhea" id="RHEA-COMP:20101"/>
        <dbReference type="ChEBI" id="CHEBI:15378"/>
        <dbReference type="ChEBI" id="CHEBI:30616"/>
        <dbReference type="ChEBI" id="CHEBI:46858"/>
        <dbReference type="ChEBI" id="CHEBI:61978"/>
        <dbReference type="ChEBI" id="CHEBI:456216"/>
        <dbReference type="EC" id="2.7.10.2"/>
    </reaction>
</comment>
<feature type="domain" description="Protein kinase" evidence="28">
    <location>
        <begin position="640"/>
        <end position="904"/>
    </location>
</feature>
<keyword evidence="18" id="KW-0539">Nucleus</keyword>
<evidence type="ECO:0000259" key="27">
    <source>
        <dbReference type="PROSITE" id="PS50001"/>
    </source>
</evidence>
<dbReference type="InterPro" id="IPR035860">
    <property type="entry name" value="JAK2_SH2"/>
</dbReference>
<dbReference type="GO" id="GO:0007259">
    <property type="term" value="P:cell surface receptor signaling pathway via JAK-STAT"/>
    <property type="evidence" value="ECO:0007669"/>
    <property type="project" value="TreeGrafter"/>
</dbReference>